<sequence length="151" mass="17521">MDNQRYGIRASGDYATFEGREYFARDMGDRVRLLSDDEPLRPGFQESKKSWIRGERIVDVGSIQQLRKVRTTCRWHGHPFEVGIIMGEIAYVTYLGKDFDQVCRLPGMERPDKFEVIGEVPAPELNDVEEHVEDIDLACRLHGQVNKRHTR</sequence>
<comment type="caution">
    <text evidence="1">The sequence shown here is derived from an EMBL/GenBank/DDBJ whole genome shotgun (WGS) entry which is preliminary data.</text>
</comment>
<reference evidence="1" key="2">
    <citation type="submission" date="2014-03" db="EMBL/GenBank/DDBJ databases">
        <authorList>
            <person name="Urmite Genomes"/>
        </authorList>
    </citation>
    <scope>NUCLEOTIDE SEQUENCE</scope>
    <source>
        <strain evidence="1">DSM 44829</strain>
    </source>
</reference>
<organism evidence="1 2">
    <name type="scientific">Mycolicibacterium cosmeticum</name>
    <dbReference type="NCBI Taxonomy" id="258533"/>
    <lineage>
        <taxon>Bacteria</taxon>
        <taxon>Bacillati</taxon>
        <taxon>Actinomycetota</taxon>
        <taxon>Actinomycetes</taxon>
        <taxon>Mycobacteriales</taxon>
        <taxon>Mycobacteriaceae</taxon>
        <taxon>Mycolicibacterium</taxon>
    </lineage>
</organism>
<name>W9AXB2_MYCCO</name>
<evidence type="ECO:0000313" key="2">
    <source>
        <dbReference type="Proteomes" id="UP000028870"/>
    </source>
</evidence>
<dbReference type="AlphaFoldDB" id="W9AXB2"/>
<protein>
    <submittedName>
        <fullName evidence="1">Uncharacterized protein</fullName>
    </submittedName>
</protein>
<reference evidence="1" key="1">
    <citation type="submission" date="2014-03" db="EMBL/GenBank/DDBJ databases">
        <title>Draft Genome Sequence of Mycobacterium cosmeticum DSM 44829.</title>
        <authorList>
            <person name="Croce O."/>
            <person name="Robert C."/>
            <person name="Raoult D."/>
            <person name="Drancourt M."/>
        </authorList>
    </citation>
    <scope>NUCLEOTIDE SEQUENCE [LARGE SCALE GENOMIC DNA]</scope>
    <source>
        <strain evidence="1">DSM 44829</strain>
    </source>
</reference>
<dbReference type="OrthoDB" id="4640847at2"/>
<dbReference type="Proteomes" id="UP000028870">
    <property type="component" value="Unassembled WGS sequence"/>
</dbReference>
<dbReference type="EMBL" id="CCBB010000003">
    <property type="protein sequence ID" value="CDO10158.1"/>
    <property type="molecule type" value="Genomic_DNA"/>
</dbReference>
<evidence type="ECO:0000313" key="1">
    <source>
        <dbReference type="EMBL" id="CDO10158.1"/>
    </source>
</evidence>
<keyword evidence="2" id="KW-1185">Reference proteome</keyword>
<dbReference type="RefSeq" id="WP_051561872.1">
    <property type="nucleotide sequence ID" value="NZ_CCBB010000003.1"/>
</dbReference>
<accession>W9AXB2</accession>
<gene>
    <name evidence="1" type="ORF">BN977_04988</name>
</gene>
<proteinExistence type="predicted"/>
<dbReference type="STRING" id="258533.BN977_04988"/>